<dbReference type="SMART" id="SM00302">
    <property type="entry name" value="GED"/>
    <property type="match status" value="1"/>
</dbReference>
<feature type="domain" description="GED" evidence="1">
    <location>
        <begin position="1"/>
        <end position="89"/>
    </location>
</feature>
<dbReference type="InterPro" id="IPR003130">
    <property type="entry name" value="GED"/>
</dbReference>
<accession>A0A9D5CQ22</accession>
<organism evidence="2 3">
    <name type="scientific">Dioscorea zingiberensis</name>
    <dbReference type="NCBI Taxonomy" id="325984"/>
    <lineage>
        <taxon>Eukaryota</taxon>
        <taxon>Viridiplantae</taxon>
        <taxon>Streptophyta</taxon>
        <taxon>Embryophyta</taxon>
        <taxon>Tracheophyta</taxon>
        <taxon>Spermatophyta</taxon>
        <taxon>Magnoliopsida</taxon>
        <taxon>Liliopsida</taxon>
        <taxon>Dioscoreales</taxon>
        <taxon>Dioscoreaceae</taxon>
        <taxon>Dioscorea</taxon>
    </lineage>
</organism>
<gene>
    <name evidence="2" type="ORF">J5N97_012885</name>
</gene>
<evidence type="ECO:0000313" key="2">
    <source>
        <dbReference type="EMBL" id="KAJ0977411.1"/>
    </source>
</evidence>
<dbReference type="InterPro" id="IPR020850">
    <property type="entry name" value="GED_dom"/>
</dbReference>
<proteinExistence type="predicted"/>
<dbReference type="GO" id="GO:0005525">
    <property type="term" value="F:GTP binding"/>
    <property type="evidence" value="ECO:0007669"/>
    <property type="project" value="InterPro"/>
</dbReference>
<dbReference type="EMBL" id="JAGGNH010000003">
    <property type="protein sequence ID" value="KAJ0977411.1"/>
    <property type="molecule type" value="Genomic_DNA"/>
</dbReference>
<dbReference type="Proteomes" id="UP001085076">
    <property type="component" value="Miscellaneous, Linkage group lg03"/>
</dbReference>
<dbReference type="Gene3D" id="1.20.120.1240">
    <property type="entry name" value="Dynamin, middle domain"/>
    <property type="match status" value="1"/>
</dbReference>
<keyword evidence="3" id="KW-1185">Reference proteome</keyword>
<dbReference type="PROSITE" id="PS51388">
    <property type="entry name" value="GED"/>
    <property type="match status" value="1"/>
</dbReference>
<evidence type="ECO:0000313" key="3">
    <source>
        <dbReference type="Proteomes" id="UP001085076"/>
    </source>
</evidence>
<dbReference type="OrthoDB" id="5061070at2759"/>
<evidence type="ECO:0000259" key="1">
    <source>
        <dbReference type="PROSITE" id="PS51388"/>
    </source>
</evidence>
<dbReference type="GO" id="GO:0003924">
    <property type="term" value="F:GTPase activity"/>
    <property type="evidence" value="ECO:0007669"/>
    <property type="project" value="InterPro"/>
</dbReference>
<dbReference type="Pfam" id="PF02212">
    <property type="entry name" value="GED"/>
    <property type="match status" value="1"/>
</dbReference>
<comment type="caution">
    <text evidence="2">The sequence shown here is derived from an EMBL/GenBank/DDBJ whole genome shotgun (WGS) entry which is preliminary data.</text>
</comment>
<sequence>MRIIAYWRTVIVRLVDGPALHILFYVQKLVEEEMDNEMVNEIVGHGGSGLEKMLEESPSVAGKRMRLQKSIELLKESKQVVARFISSFITD</sequence>
<protein>
    <recommendedName>
        <fullName evidence="1">GED domain-containing protein</fullName>
    </recommendedName>
</protein>
<name>A0A9D5CQ22_9LILI</name>
<reference evidence="2" key="1">
    <citation type="submission" date="2021-03" db="EMBL/GenBank/DDBJ databases">
        <authorList>
            <person name="Li Z."/>
            <person name="Yang C."/>
        </authorList>
    </citation>
    <scope>NUCLEOTIDE SEQUENCE</scope>
    <source>
        <strain evidence="2">Dzin_1.0</strain>
        <tissue evidence="2">Leaf</tissue>
    </source>
</reference>
<dbReference type="AlphaFoldDB" id="A0A9D5CQ22"/>
<reference evidence="2" key="2">
    <citation type="journal article" date="2022" name="Hortic Res">
        <title>The genome of Dioscorea zingiberensis sheds light on the biosynthesis, origin and evolution of the medicinally important diosgenin saponins.</title>
        <authorList>
            <person name="Li Y."/>
            <person name="Tan C."/>
            <person name="Li Z."/>
            <person name="Guo J."/>
            <person name="Li S."/>
            <person name="Chen X."/>
            <person name="Wang C."/>
            <person name="Dai X."/>
            <person name="Yang H."/>
            <person name="Song W."/>
            <person name="Hou L."/>
            <person name="Xu J."/>
            <person name="Tong Z."/>
            <person name="Xu A."/>
            <person name="Yuan X."/>
            <person name="Wang W."/>
            <person name="Yang Q."/>
            <person name="Chen L."/>
            <person name="Sun Z."/>
            <person name="Wang K."/>
            <person name="Pan B."/>
            <person name="Chen J."/>
            <person name="Bao Y."/>
            <person name="Liu F."/>
            <person name="Qi X."/>
            <person name="Gang D.R."/>
            <person name="Wen J."/>
            <person name="Li J."/>
        </authorList>
    </citation>
    <scope>NUCLEOTIDE SEQUENCE</scope>
    <source>
        <strain evidence="2">Dzin_1.0</strain>
    </source>
</reference>